<evidence type="ECO:0000313" key="2">
    <source>
        <dbReference type="Proteomes" id="UP000644699"/>
    </source>
</evidence>
<gene>
    <name evidence="1" type="ORF">GCM10011390_49700</name>
</gene>
<reference evidence="1" key="1">
    <citation type="journal article" date="2014" name="Int. J. Syst. Evol. Microbiol.">
        <title>Complete genome sequence of Corynebacterium casei LMG S-19264T (=DSM 44701T), isolated from a smear-ripened cheese.</title>
        <authorList>
            <consortium name="US DOE Joint Genome Institute (JGI-PGF)"/>
            <person name="Walter F."/>
            <person name="Albersmeier A."/>
            <person name="Kalinowski J."/>
            <person name="Ruckert C."/>
        </authorList>
    </citation>
    <scope>NUCLEOTIDE SEQUENCE</scope>
    <source>
        <strain evidence="1">CGMCC 1.15367</strain>
    </source>
</reference>
<proteinExistence type="predicted"/>
<comment type="caution">
    <text evidence="1">The sequence shown here is derived from an EMBL/GenBank/DDBJ whole genome shotgun (WGS) entry which is preliminary data.</text>
</comment>
<organism evidence="1 2">
    <name type="scientific">Aureimonas endophytica</name>
    <dbReference type="NCBI Taxonomy" id="2027858"/>
    <lineage>
        <taxon>Bacteria</taxon>
        <taxon>Pseudomonadati</taxon>
        <taxon>Pseudomonadota</taxon>
        <taxon>Alphaproteobacteria</taxon>
        <taxon>Hyphomicrobiales</taxon>
        <taxon>Aurantimonadaceae</taxon>
        <taxon>Aureimonas</taxon>
    </lineage>
</organism>
<dbReference type="AlphaFoldDB" id="A0A917A3R0"/>
<sequence>MPPKSSTAYVLEHHIRRAAAGESGRMFYLHEEHMQVIRRFQVERGLPNLHSALQGLIDQFRFDQFTQGSDDVAPRPHNRKPRDGA</sequence>
<protein>
    <submittedName>
        <fullName evidence="1">Uncharacterized protein</fullName>
    </submittedName>
</protein>
<dbReference type="EMBL" id="BMIQ01000014">
    <property type="protein sequence ID" value="GGE24341.1"/>
    <property type="molecule type" value="Genomic_DNA"/>
</dbReference>
<dbReference type="RefSeq" id="WP_188913405.1">
    <property type="nucleotide sequence ID" value="NZ_BMIQ01000014.1"/>
</dbReference>
<evidence type="ECO:0000313" key="1">
    <source>
        <dbReference type="EMBL" id="GGE24341.1"/>
    </source>
</evidence>
<keyword evidence="2" id="KW-1185">Reference proteome</keyword>
<dbReference type="Proteomes" id="UP000644699">
    <property type="component" value="Unassembled WGS sequence"/>
</dbReference>
<name>A0A917A3R0_9HYPH</name>
<accession>A0A917A3R0</accession>
<reference evidence="1" key="2">
    <citation type="submission" date="2020-09" db="EMBL/GenBank/DDBJ databases">
        <authorList>
            <person name="Sun Q."/>
            <person name="Zhou Y."/>
        </authorList>
    </citation>
    <scope>NUCLEOTIDE SEQUENCE</scope>
    <source>
        <strain evidence="1">CGMCC 1.15367</strain>
    </source>
</reference>